<proteinExistence type="predicted"/>
<dbReference type="EMBL" id="KZ345482">
    <property type="protein sequence ID" value="PIO73295.1"/>
    <property type="molecule type" value="Genomic_DNA"/>
</dbReference>
<gene>
    <name evidence="1" type="ORF">TELCIR_04732</name>
</gene>
<dbReference type="OrthoDB" id="2186662at2759"/>
<evidence type="ECO:0000313" key="2">
    <source>
        <dbReference type="Proteomes" id="UP000230423"/>
    </source>
</evidence>
<protein>
    <submittedName>
        <fullName evidence="1">Uncharacterized protein</fullName>
    </submittedName>
</protein>
<dbReference type="Proteomes" id="UP000230423">
    <property type="component" value="Unassembled WGS sequence"/>
</dbReference>
<accession>A0A2G9USR2</accession>
<dbReference type="AlphaFoldDB" id="A0A2G9USR2"/>
<sequence length="201" mass="22358">TFQDIQTTDSQRLRLQQSISLLRYSDLIPADRVFYQAGIAAKDAGGDYAALAFLLLNHYLDLVDAIDEGDASLVDYSAFEGTDIPAEVPLPESPWVEGSVHEEIKEWVLATSVDDGASRDLKLDSRGLFEATIEANGQKWPECIITGYPITRTRVDFGDLSADKDNLNRFLIAIKTSPTDQLINVQEFMSKWADQPLNMSL</sequence>
<evidence type="ECO:0000313" key="1">
    <source>
        <dbReference type="EMBL" id="PIO73295.1"/>
    </source>
</evidence>
<reference evidence="1 2" key="1">
    <citation type="submission" date="2015-09" db="EMBL/GenBank/DDBJ databases">
        <title>Draft genome of the parasitic nematode Teladorsagia circumcincta isolate WARC Sus (inbred).</title>
        <authorList>
            <person name="Mitreva M."/>
        </authorList>
    </citation>
    <scope>NUCLEOTIDE SEQUENCE [LARGE SCALE GENOMIC DNA]</scope>
    <source>
        <strain evidence="1 2">S</strain>
    </source>
</reference>
<organism evidence="1 2">
    <name type="scientific">Teladorsagia circumcincta</name>
    <name type="common">Brown stomach worm</name>
    <name type="synonym">Ostertagia circumcincta</name>
    <dbReference type="NCBI Taxonomy" id="45464"/>
    <lineage>
        <taxon>Eukaryota</taxon>
        <taxon>Metazoa</taxon>
        <taxon>Ecdysozoa</taxon>
        <taxon>Nematoda</taxon>
        <taxon>Chromadorea</taxon>
        <taxon>Rhabditida</taxon>
        <taxon>Rhabditina</taxon>
        <taxon>Rhabditomorpha</taxon>
        <taxon>Strongyloidea</taxon>
        <taxon>Trichostrongylidae</taxon>
        <taxon>Teladorsagia</taxon>
    </lineage>
</organism>
<keyword evidence="2" id="KW-1185">Reference proteome</keyword>
<name>A0A2G9USR2_TELCI</name>
<feature type="non-terminal residue" evidence="1">
    <location>
        <position position="1"/>
    </location>
</feature>